<evidence type="ECO:0000256" key="2">
    <source>
        <dbReference type="SAM" id="MobiDB-lite"/>
    </source>
</evidence>
<dbReference type="PANTHER" id="PTHR15228:SF25">
    <property type="entry name" value="F-BAR DOMAIN-CONTAINING PROTEIN"/>
    <property type="match status" value="1"/>
</dbReference>
<evidence type="ECO:0000256" key="1">
    <source>
        <dbReference type="ARBA" id="ARBA00022468"/>
    </source>
</evidence>
<gene>
    <name evidence="4" type="ORF">RNJ44_01942</name>
</gene>
<feature type="region of interest" description="Disordered" evidence="2">
    <location>
        <begin position="276"/>
        <end position="309"/>
    </location>
</feature>
<dbReference type="SUPFAM" id="SSF48350">
    <property type="entry name" value="GTPase activation domain, GAP"/>
    <property type="match status" value="1"/>
</dbReference>
<dbReference type="Gene3D" id="1.10.555.10">
    <property type="entry name" value="Rho GTPase activation protein"/>
    <property type="match status" value="1"/>
</dbReference>
<feature type="compositionally biased region" description="Polar residues" evidence="2">
    <location>
        <begin position="291"/>
        <end position="308"/>
    </location>
</feature>
<feature type="domain" description="Rho-GAP" evidence="3">
    <location>
        <begin position="13"/>
        <end position="251"/>
    </location>
</feature>
<dbReference type="InterPro" id="IPR000198">
    <property type="entry name" value="RhoGAP_dom"/>
</dbReference>
<keyword evidence="1" id="KW-0343">GTPase activation</keyword>
<evidence type="ECO:0000259" key="3">
    <source>
        <dbReference type="PROSITE" id="PS50238"/>
    </source>
</evidence>
<keyword evidence="5" id="KW-1185">Reference proteome</keyword>
<organism evidence="4 5">
    <name type="scientific">Nakaseomyces bracarensis</name>
    <dbReference type="NCBI Taxonomy" id="273131"/>
    <lineage>
        <taxon>Eukaryota</taxon>
        <taxon>Fungi</taxon>
        <taxon>Dikarya</taxon>
        <taxon>Ascomycota</taxon>
        <taxon>Saccharomycotina</taxon>
        <taxon>Saccharomycetes</taxon>
        <taxon>Saccharomycetales</taxon>
        <taxon>Saccharomycetaceae</taxon>
        <taxon>Nakaseomyces</taxon>
    </lineage>
</organism>
<dbReference type="SMART" id="SM00324">
    <property type="entry name" value="RhoGAP"/>
    <property type="match status" value="1"/>
</dbReference>
<dbReference type="InterPro" id="IPR051025">
    <property type="entry name" value="RhoGAP"/>
</dbReference>
<protein>
    <submittedName>
        <fullName evidence="4">GTPase-activating protein SAC7</fullName>
    </submittedName>
</protein>
<dbReference type="InterPro" id="IPR008936">
    <property type="entry name" value="Rho_GTPase_activation_prot"/>
</dbReference>
<dbReference type="PANTHER" id="PTHR15228">
    <property type="entry name" value="SPERMATHECAL PHYSIOLOGY VARIANT"/>
    <property type="match status" value="1"/>
</dbReference>
<comment type="caution">
    <text evidence="4">The sequence shown here is derived from an EMBL/GenBank/DDBJ whole genome shotgun (WGS) entry which is preliminary data.</text>
</comment>
<name>A0ABR4NP84_9SACH</name>
<evidence type="ECO:0000313" key="5">
    <source>
        <dbReference type="Proteomes" id="UP001623330"/>
    </source>
</evidence>
<dbReference type="Proteomes" id="UP001623330">
    <property type="component" value="Unassembled WGS sequence"/>
</dbReference>
<reference evidence="4 5" key="1">
    <citation type="submission" date="2024-05" db="EMBL/GenBank/DDBJ databases">
        <title>Long read based assembly of the Candida bracarensis genome reveals expanded adhesin content.</title>
        <authorList>
            <person name="Marcet-Houben M."/>
            <person name="Ksiezopolska E."/>
            <person name="Gabaldon T."/>
        </authorList>
    </citation>
    <scope>NUCLEOTIDE SEQUENCE [LARGE SCALE GENOMIC DNA]</scope>
    <source>
        <strain evidence="4 5">CBM6</strain>
    </source>
</reference>
<dbReference type="EMBL" id="JBEVYD010000011">
    <property type="protein sequence ID" value="KAL3229806.1"/>
    <property type="molecule type" value="Genomic_DNA"/>
</dbReference>
<evidence type="ECO:0000313" key="4">
    <source>
        <dbReference type="EMBL" id="KAL3229806.1"/>
    </source>
</evidence>
<accession>A0ABR4NP84</accession>
<dbReference type="Pfam" id="PF00620">
    <property type="entry name" value="RhoGAP"/>
    <property type="match status" value="1"/>
</dbReference>
<dbReference type="PROSITE" id="PS50238">
    <property type="entry name" value="RHOGAP"/>
    <property type="match status" value="1"/>
</dbReference>
<sequence length="357" mass="40001">MIFWKKDLRVFGVTFEESLKTANSQVVHDGTQWGKVPVLVAKCGHFLKSHALETPGVFRVAGNTKRIRELQEVFSTPPSYGRDFEDWSQYSVHDVASLLKRYLTNMKDNEALIPDSLCDAFETILLEHPDVLYYLRKNSSSLDVSEPTTTPHSLEAHNVNEEEEPLVGINQAVIEYKMTILSGLTPDRRHLFMYLLDLLGLFASKADVNLMTASNLSAIFQPAILGHSRVFEKKEDRLILEFMIRYSEKLLALLCAPNDPFTTLFADSCDLEASPLSQSPPTPASTISSTRNNYFSTDPQEEPSSSKNAMFIPRTVVSGAAAHAHTADHVAAAAAPDADQYKRRSSLPWLYKLRHKV</sequence>
<proteinExistence type="predicted"/>